<feature type="region of interest" description="Disordered" evidence="1">
    <location>
        <begin position="1"/>
        <end position="35"/>
    </location>
</feature>
<comment type="caution">
    <text evidence="2">The sequence shown here is derived from an EMBL/GenBank/DDBJ whole genome shotgun (WGS) entry which is preliminary data.</text>
</comment>
<accession>A0A9D3WIX4</accession>
<feature type="region of interest" description="Disordered" evidence="1">
    <location>
        <begin position="68"/>
        <end position="89"/>
    </location>
</feature>
<feature type="compositionally biased region" description="Basic and acidic residues" evidence="1">
    <location>
        <begin position="73"/>
        <end position="87"/>
    </location>
</feature>
<proteinExistence type="predicted"/>
<gene>
    <name evidence="2" type="ORF">J1N35_001199</name>
</gene>
<organism evidence="2 3">
    <name type="scientific">Gossypium stocksii</name>
    <dbReference type="NCBI Taxonomy" id="47602"/>
    <lineage>
        <taxon>Eukaryota</taxon>
        <taxon>Viridiplantae</taxon>
        <taxon>Streptophyta</taxon>
        <taxon>Embryophyta</taxon>
        <taxon>Tracheophyta</taxon>
        <taxon>Spermatophyta</taxon>
        <taxon>Magnoliopsida</taxon>
        <taxon>eudicotyledons</taxon>
        <taxon>Gunneridae</taxon>
        <taxon>Pentapetalae</taxon>
        <taxon>rosids</taxon>
        <taxon>malvids</taxon>
        <taxon>Malvales</taxon>
        <taxon>Malvaceae</taxon>
        <taxon>Malvoideae</taxon>
        <taxon>Gossypium</taxon>
    </lineage>
</organism>
<sequence>MPSYVPSSFGGAKGRSFGGRKRPRGSTSNSHTATSAPTVNIDVLALLHEVRENEVATVALPRTVISKKAQTRPKVDRSTHYAEDSDRPQLAQHRLKKGLLLKEPTLLLFLPYLQLQHY</sequence>
<dbReference type="AlphaFoldDB" id="A0A9D3WIX4"/>
<keyword evidence="3" id="KW-1185">Reference proteome</keyword>
<protein>
    <submittedName>
        <fullName evidence="2">Uncharacterized protein</fullName>
    </submittedName>
</protein>
<name>A0A9D3WIX4_9ROSI</name>
<feature type="compositionally biased region" description="Polar residues" evidence="1">
    <location>
        <begin position="25"/>
        <end position="35"/>
    </location>
</feature>
<evidence type="ECO:0000313" key="2">
    <source>
        <dbReference type="EMBL" id="KAH1129821.1"/>
    </source>
</evidence>
<evidence type="ECO:0000256" key="1">
    <source>
        <dbReference type="SAM" id="MobiDB-lite"/>
    </source>
</evidence>
<dbReference type="EMBL" id="JAIQCV010000001">
    <property type="protein sequence ID" value="KAH1129821.1"/>
    <property type="molecule type" value="Genomic_DNA"/>
</dbReference>
<evidence type="ECO:0000313" key="3">
    <source>
        <dbReference type="Proteomes" id="UP000828251"/>
    </source>
</evidence>
<dbReference type="Proteomes" id="UP000828251">
    <property type="component" value="Unassembled WGS sequence"/>
</dbReference>
<reference evidence="2 3" key="1">
    <citation type="journal article" date="2021" name="Plant Biotechnol. J.">
        <title>Multi-omics assisted identification of the key and species-specific regulatory components of drought-tolerant mechanisms in Gossypium stocksii.</title>
        <authorList>
            <person name="Yu D."/>
            <person name="Ke L."/>
            <person name="Zhang D."/>
            <person name="Wu Y."/>
            <person name="Sun Y."/>
            <person name="Mei J."/>
            <person name="Sun J."/>
            <person name="Sun Y."/>
        </authorList>
    </citation>
    <scope>NUCLEOTIDE SEQUENCE [LARGE SCALE GENOMIC DNA]</scope>
    <source>
        <strain evidence="3">cv. E1</strain>
        <tissue evidence="2">Leaf</tissue>
    </source>
</reference>